<dbReference type="NCBIfam" id="TIGR00277">
    <property type="entry name" value="HDIG"/>
    <property type="match status" value="1"/>
</dbReference>
<dbReference type="SUPFAM" id="SSF109604">
    <property type="entry name" value="HD-domain/PDEase-like"/>
    <property type="match status" value="1"/>
</dbReference>
<gene>
    <name evidence="3" type="ORF">SAMN02745887_00961</name>
</gene>
<accession>A0A1K2HB36</accession>
<evidence type="ECO:0000259" key="2">
    <source>
        <dbReference type="PROSITE" id="PS51832"/>
    </source>
</evidence>
<dbReference type="InterPro" id="IPR037522">
    <property type="entry name" value="HD_GYP_dom"/>
</dbReference>
<dbReference type="EMBL" id="FPKR01000003">
    <property type="protein sequence ID" value="SFZ73729.1"/>
    <property type="molecule type" value="Genomic_DNA"/>
</dbReference>
<dbReference type="Pfam" id="PF13487">
    <property type="entry name" value="HD_5"/>
    <property type="match status" value="1"/>
</dbReference>
<organism evidence="3 4">
    <name type="scientific">Chitinimonas taiwanensis DSM 18899</name>
    <dbReference type="NCBI Taxonomy" id="1121279"/>
    <lineage>
        <taxon>Bacteria</taxon>
        <taxon>Pseudomonadati</taxon>
        <taxon>Pseudomonadota</taxon>
        <taxon>Betaproteobacteria</taxon>
        <taxon>Neisseriales</taxon>
        <taxon>Chitinibacteraceae</taxon>
        <taxon>Chitinimonas</taxon>
    </lineage>
</organism>
<dbReference type="Pfam" id="PF11871">
    <property type="entry name" value="DUF3391"/>
    <property type="match status" value="1"/>
</dbReference>
<evidence type="ECO:0000313" key="4">
    <source>
        <dbReference type="Proteomes" id="UP000186513"/>
    </source>
</evidence>
<dbReference type="AlphaFoldDB" id="A0A1K2HB36"/>
<feature type="region of interest" description="Disordered" evidence="1">
    <location>
        <begin position="62"/>
        <end position="88"/>
    </location>
</feature>
<feature type="compositionally biased region" description="Low complexity" evidence="1">
    <location>
        <begin position="73"/>
        <end position="86"/>
    </location>
</feature>
<dbReference type="Gene3D" id="1.10.3210.10">
    <property type="entry name" value="Hypothetical protein af1432"/>
    <property type="match status" value="1"/>
</dbReference>
<dbReference type="Proteomes" id="UP000186513">
    <property type="component" value="Unassembled WGS sequence"/>
</dbReference>
<dbReference type="SMART" id="SM00471">
    <property type="entry name" value="HDc"/>
    <property type="match status" value="1"/>
</dbReference>
<sequence length="428" mass="47472">MTSPAEPNYITPDQLCIGLYIRLDLDWTAHPFTFNQFKIKSQEQIDTLRALGLERIRYDAKRSDQSPLPASPPSASATPAAPKGPSTEQLGAIAAKKARIERLTQHRAALNECERKFVGASRAVKAITRNLFARPEESMKEALALVGDLVDSMLTDRDIAIHLMNDKVANEEVYYHQLNVAVLAMMLGKQLGLGREALTDLGMGALFHDIGKVDIPEKILLKTEPLTPSEQDLMMRHTQYGLDIGKKLNLSPEALAIVFQHHEHVDGSGYPHGLRAEGILPLSKIISIVNTYDNLCNRPNPRDSLTPYEALAMMFSQLRARFEPHPLGIFIRCMGVYPPGTLVQLSNNALGLVMAVNSSKPLKPTVLIYDPSIPKHEAVILDLEQEAELNIIKSIRPAQLPQQVFTYLNPRKRMTYYCDAVPGKAAGD</sequence>
<dbReference type="PROSITE" id="PS51832">
    <property type="entry name" value="HD_GYP"/>
    <property type="match status" value="1"/>
</dbReference>
<dbReference type="RefSeq" id="WP_072427492.1">
    <property type="nucleotide sequence ID" value="NZ_FPKR01000003.1"/>
</dbReference>
<dbReference type="GO" id="GO:0008081">
    <property type="term" value="F:phosphoric diester hydrolase activity"/>
    <property type="evidence" value="ECO:0007669"/>
    <property type="project" value="UniProtKB-ARBA"/>
</dbReference>
<dbReference type="InterPro" id="IPR003607">
    <property type="entry name" value="HD/PDEase_dom"/>
</dbReference>
<dbReference type="CDD" id="cd00077">
    <property type="entry name" value="HDc"/>
    <property type="match status" value="1"/>
</dbReference>
<dbReference type="InterPro" id="IPR006675">
    <property type="entry name" value="HDIG_dom"/>
</dbReference>
<evidence type="ECO:0000313" key="3">
    <source>
        <dbReference type="EMBL" id="SFZ73729.1"/>
    </source>
</evidence>
<reference evidence="3 4" key="1">
    <citation type="submission" date="2016-11" db="EMBL/GenBank/DDBJ databases">
        <authorList>
            <person name="Jaros S."/>
            <person name="Januszkiewicz K."/>
            <person name="Wedrychowicz H."/>
        </authorList>
    </citation>
    <scope>NUCLEOTIDE SEQUENCE [LARGE SCALE GENOMIC DNA]</scope>
    <source>
        <strain evidence="3 4">DSM 18899</strain>
    </source>
</reference>
<protein>
    <submittedName>
        <fullName evidence="3">HDIG domain-containing protein</fullName>
    </submittedName>
</protein>
<dbReference type="OrthoDB" id="9774747at2"/>
<dbReference type="PANTHER" id="PTHR43155:SF2">
    <property type="entry name" value="CYCLIC DI-GMP PHOSPHODIESTERASE PA4108"/>
    <property type="match status" value="1"/>
</dbReference>
<name>A0A1K2HB36_9NEIS</name>
<dbReference type="STRING" id="1121279.SAMN02745887_00961"/>
<keyword evidence="4" id="KW-1185">Reference proteome</keyword>
<proteinExistence type="predicted"/>
<feature type="domain" description="HD-GYP" evidence="2">
    <location>
        <begin position="151"/>
        <end position="346"/>
    </location>
</feature>
<dbReference type="InterPro" id="IPR021812">
    <property type="entry name" value="DUF3391"/>
</dbReference>
<evidence type="ECO:0000256" key="1">
    <source>
        <dbReference type="SAM" id="MobiDB-lite"/>
    </source>
</evidence>
<dbReference type="PANTHER" id="PTHR43155">
    <property type="entry name" value="CYCLIC DI-GMP PHOSPHODIESTERASE PA4108-RELATED"/>
    <property type="match status" value="1"/>
</dbReference>